<proteinExistence type="predicted"/>
<evidence type="ECO:0008006" key="4">
    <source>
        <dbReference type="Google" id="ProtNLM"/>
    </source>
</evidence>
<keyword evidence="1" id="KW-0732">Signal</keyword>
<dbReference type="Pfam" id="PF12006">
    <property type="entry name" value="DUF3500"/>
    <property type="match status" value="1"/>
</dbReference>
<feature type="signal peptide" evidence="1">
    <location>
        <begin position="1"/>
        <end position="27"/>
    </location>
</feature>
<dbReference type="AlphaFoldDB" id="A0A2A4XI09"/>
<evidence type="ECO:0000256" key="1">
    <source>
        <dbReference type="SAM" id="SignalP"/>
    </source>
</evidence>
<sequence>MLFPYCRRLLQSLLAVAAILFTQALSAQQTQIELSEAIVAASKLFLSGLDAQQSERASFEFNEEERLNWHFIPRAREGVALKELTPEQLRSARELLQTLFSAKGFQKTENVRDLENVLAVLEPNGPFVRDPDLYYLTVFGTPSMIGAWAIRYEGHHLAFNWTFIEGAGIASTPQFFGSNPAEVRDGEKQGTRVLAAEEDMGRQLLKSLNEMQRGEAVLSGDAPRDIFTAAQKQIKPLEDVGISYGQLNTQQQEIMLAIISEVASAQSEVVANARLRTIMADGIDTVKFAWIGGFERGDAHYYRIQGGSFLIEYDNTQNDANHVHLVWRDFDGDFGRDLIRLHYDAVAVEHSLEHRH</sequence>
<dbReference type="Proteomes" id="UP000218767">
    <property type="component" value="Unassembled WGS sequence"/>
</dbReference>
<dbReference type="InterPro" id="IPR021889">
    <property type="entry name" value="DUF3500"/>
</dbReference>
<gene>
    <name evidence="2" type="ORF">COB20_00580</name>
</gene>
<comment type="caution">
    <text evidence="2">The sequence shown here is derived from an EMBL/GenBank/DDBJ whole genome shotgun (WGS) entry which is preliminary data.</text>
</comment>
<dbReference type="PANTHER" id="PTHR37489:SF1">
    <property type="entry name" value="DUF3500 DOMAIN-CONTAINING PROTEIN"/>
    <property type="match status" value="1"/>
</dbReference>
<protein>
    <recommendedName>
        <fullName evidence="4">DUF3500 domain-containing protein</fullName>
    </recommendedName>
</protein>
<dbReference type="EMBL" id="NVUL01000002">
    <property type="protein sequence ID" value="PCI82136.1"/>
    <property type="molecule type" value="Genomic_DNA"/>
</dbReference>
<organism evidence="2 3">
    <name type="scientific">SAR86 cluster bacterium</name>
    <dbReference type="NCBI Taxonomy" id="2030880"/>
    <lineage>
        <taxon>Bacteria</taxon>
        <taxon>Pseudomonadati</taxon>
        <taxon>Pseudomonadota</taxon>
        <taxon>Gammaproteobacteria</taxon>
        <taxon>SAR86 cluster</taxon>
    </lineage>
</organism>
<dbReference type="PANTHER" id="PTHR37489">
    <property type="entry name" value="DUF3500 DOMAIN-CONTAINING PROTEIN"/>
    <property type="match status" value="1"/>
</dbReference>
<reference evidence="3" key="1">
    <citation type="submission" date="2017-08" db="EMBL/GenBank/DDBJ databases">
        <title>A dynamic microbial community with high functional redundancy inhabits the cold, oxic subseafloor aquifer.</title>
        <authorList>
            <person name="Tully B.J."/>
            <person name="Wheat C.G."/>
            <person name="Glazer B.T."/>
            <person name="Huber J.A."/>
        </authorList>
    </citation>
    <scope>NUCLEOTIDE SEQUENCE [LARGE SCALE GENOMIC DNA]</scope>
</reference>
<evidence type="ECO:0000313" key="3">
    <source>
        <dbReference type="Proteomes" id="UP000218767"/>
    </source>
</evidence>
<evidence type="ECO:0000313" key="2">
    <source>
        <dbReference type="EMBL" id="PCI82136.1"/>
    </source>
</evidence>
<feature type="chain" id="PRO_5013309010" description="DUF3500 domain-containing protein" evidence="1">
    <location>
        <begin position="28"/>
        <end position="356"/>
    </location>
</feature>
<accession>A0A2A4XI09</accession>
<name>A0A2A4XI09_9GAMM</name>